<gene>
    <name evidence="2" type="ORF">HSR6_1180</name>
    <name evidence="1" type="ORF">HTSR_1145</name>
</gene>
<dbReference type="GeneID" id="30417704"/>
<evidence type="ECO:0000313" key="4">
    <source>
        <dbReference type="Proteomes" id="UP000186165"/>
    </source>
</evidence>
<keyword evidence="4" id="KW-1185">Reference proteome</keyword>
<dbReference type="RefSeq" id="WP_070365021.1">
    <property type="nucleotide sequence ID" value="NZ_CP016070.1"/>
</dbReference>
<dbReference type="STRING" id="1873524.HSR6_1180"/>
<sequence length="105" mass="11585">MAVPPSKTDEDETAIAFGIAAVDGLLDETDLDFPADRQAVEAALGNRVVPYDPRGNTIELSRALDDVETRQFGSRQELLNALHPVFEARRDGAGLQGWFRSLWPF</sequence>
<reference evidence="2" key="3">
    <citation type="journal article" date="2017" name="ISME J.">
        <title>Discovery of anaerobic lithoheterotrophic haloarchaea, ubiquitous in hypersaline habitats.</title>
        <authorList>
            <person name="Sorokin D.Y."/>
            <person name="Messina E."/>
            <person name="Smedile F."/>
            <person name="Roman P."/>
            <person name="Damste J.S.S."/>
            <person name="Ciordia S."/>
            <person name="Mena M.C."/>
            <person name="Ferrer M."/>
            <person name="Golyshin P.N."/>
            <person name="Kublanov I.V."/>
            <person name="Samarov N.I."/>
            <person name="Toshchakov S.V."/>
            <person name="La Cono V."/>
            <person name="Yakimov M.M."/>
        </authorList>
    </citation>
    <scope>NUCLEOTIDE SEQUENCE</scope>
    <source>
        <strain evidence="2">HSR6</strain>
    </source>
</reference>
<dbReference type="Proteomes" id="UP000186165">
    <property type="component" value="Chromosome"/>
</dbReference>
<evidence type="ECO:0000313" key="1">
    <source>
        <dbReference type="EMBL" id="AOW80325.1"/>
    </source>
</evidence>
<dbReference type="Proteomes" id="UP000185608">
    <property type="component" value="Chromosome"/>
</dbReference>
<name>A0A1D8S4Q2_9EURY</name>
<protein>
    <submittedName>
        <fullName evidence="1">Uncharacterized protein</fullName>
    </submittedName>
</protein>
<accession>A0A1J1ABW1</accession>
<dbReference type="AlphaFoldDB" id="A0A1D8S4Q2"/>
<accession>A0A1D8S4Q2</accession>
<organism evidence="1 3">
    <name type="scientific">Halodesulfurarchaeum formicicum</name>
    <dbReference type="NCBI Taxonomy" id="1873524"/>
    <lineage>
        <taxon>Archaea</taxon>
        <taxon>Methanobacteriati</taxon>
        <taxon>Methanobacteriota</taxon>
        <taxon>Stenosarchaea group</taxon>
        <taxon>Halobacteria</taxon>
        <taxon>Halobacteriales</taxon>
        <taxon>Halobacteriaceae</taxon>
        <taxon>Halodesulfurarchaeum</taxon>
    </lineage>
</organism>
<proteinExistence type="predicted"/>
<dbReference type="EMBL" id="CP016804">
    <property type="protein sequence ID" value="APE95628.1"/>
    <property type="molecule type" value="Genomic_DNA"/>
</dbReference>
<evidence type="ECO:0000313" key="2">
    <source>
        <dbReference type="EMBL" id="APE95628.1"/>
    </source>
</evidence>
<dbReference type="KEGG" id="hhsr:HSR6_1180"/>
<dbReference type="KEGG" id="halh:HTSR_1145"/>
<reference evidence="4" key="2">
    <citation type="submission" date="2016-08" db="EMBL/GenBank/DDBJ databases">
        <title>Discovery of first anaerobic lithoheterotrophic haloarchae widely represented in hypersaline habitats.</title>
        <authorList>
            <person name="Sorokin D.Y."/>
            <person name="Kublanov I.V."/>
            <person name="Roman P."/>
            <person name="Sinninghe Damste J.S."/>
            <person name="Golyshin P.N."/>
            <person name="Rojo D."/>
            <person name="Ciordia S."/>
            <person name="Mena Md.C."/>
            <person name="Ferrer M."/>
            <person name="Smedile F."/>
            <person name="Messina E."/>
            <person name="La Cono V."/>
            <person name="Yakimov M.M."/>
        </authorList>
    </citation>
    <scope>NUCLEOTIDE SEQUENCE [LARGE SCALE GENOMIC DNA]</scope>
    <source>
        <strain evidence="4">HSR6</strain>
    </source>
</reference>
<dbReference type="OrthoDB" id="317711at2157"/>
<reference evidence="1 3" key="1">
    <citation type="submission" date="2016-06" db="EMBL/GenBank/DDBJ databases">
        <title>Discovery of anaerobic lithoheterotrophic haloarchaeon capable of sulfur respiration by hydrogen and formate.</title>
        <authorList>
            <person name="Sorokin D.Y."/>
            <person name="Kublanov I.V."/>
            <person name="Roman P."/>
            <person name="Sinninghe Damste J.S."/>
            <person name="Golyshin P.N."/>
            <person name="Rojo D."/>
            <person name="Ciordia S."/>
            <person name="Mena Md.C."/>
            <person name="Ferrer M."/>
            <person name="Smedile F."/>
            <person name="Messina E."/>
            <person name="La Cono V."/>
            <person name="Yakimov M.M."/>
        </authorList>
    </citation>
    <scope>NUCLEOTIDE SEQUENCE [LARGE SCALE GENOMIC DNA]</scope>
    <source>
        <strain evidence="1 3">HTSR1</strain>
    </source>
</reference>
<evidence type="ECO:0000313" key="3">
    <source>
        <dbReference type="Proteomes" id="UP000185608"/>
    </source>
</evidence>
<dbReference type="EMBL" id="CP016070">
    <property type="protein sequence ID" value="AOW80325.1"/>
    <property type="molecule type" value="Genomic_DNA"/>
</dbReference>